<feature type="region of interest" description="Disordered" evidence="1">
    <location>
        <begin position="379"/>
        <end position="400"/>
    </location>
</feature>
<evidence type="ECO:0000313" key="4">
    <source>
        <dbReference type="EMBL" id="RYC73656.1"/>
    </source>
</evidence>
<reference evidence="4 5" key="2">
    <citation type="journal article" date="2020" name="Cell Rep.">
        <title>Acquisition and Adaptation of Ultra-small Parasitic Reduced Genome Bacteria to Mammalian Hosts.</title>
        <authorList>
            <person name="McLean J.S."/>
            <person name="Bor B."/>
            <person name="Kerns K.A."/>
            <person name="Liu Q."/>
            <person name="To T.T."/>
            <person name="Solden L."/>
            <person name="Hendrickson E.L."/>
            <person name="Wrighton K."/>
            <person name="Shi W."/>
            <person name="He X."/>
        </authorList>
    </citation>
    <scope>NUCLEOTIDE SEQUENCE [LARGE SCALE GENOMIC DNA]</scope>
    <source>
        <strain evidence="4 5">TM7_KMM_G3_1_HOT_351</strain>
    </source>
</reference>
<feature type="transmembrane region" description="Helical" evidence="2">
    <location>
        <begin position="406"/>
        <end position="425"/>
    </location>
</feature>
<organism evidence="4 5">
    <name type="scientific">Candidatus Nanosyncoccus nanoralicus</name>
    <dbReference type="NCBI Taxonomy" id="2171996"/>
    <lineage>
        <taxon>Bacteria</taxon>
        <taxon>Candidatus Saccharimonadota</taxon>
        <taxon>Candidatus Nanosyncoccalia</taxon>
        <taxon>Candidatus Nanosyncoccales</taxon>
        <taxon>Candidatus Nanosyncoccaceae</taxon>
        <taxon>Candidatus Nanosyncoccus</taxon>
    </lineage>
</organism>
<evidence type="ECO:0000256" key="1">
    <source>
        <dbReference type="SAM" id="MobiDB-lite"/>
    </source>
</evidence>
<accession>A0ABY0FK49</accession>
<comment type="caution">
    <text evidence="4">The sequence shown here is derived from an EMBL/GenBank/DDBJ whole genome shotgun (WGS) entry which is preliminary data.</text>
</comment>
<keyword evidence="2" id="KW-1133">Transmembrane helix</keyword>
<gene>
    <name evidence="4" type="ORF">G3KMM_00295</name>
</gene>
<evidence type="ECO:0000313" key="5">
    <source>
        <dbReference type="Proteomes" id="UP001191004"/>
    </source>
</evidence>
<dbReference type="InterPro" id="IPR008966">
    <property type="entry name" value="Adhesion_dom_sf"/>
</dbReference>
<proteinExistence type="predicted"/>
<dbReference type="RefSeq" id="WP_129604580.1">
    <property type="nucleotide sequence ID" value="NZ_PRLL01000006.1"/>
</dbReference>
<dbReference type="NCBIfam" id="TIGR01451">
    <property type="entry name" value="B_ant_repeat"/>
    <property type="match status" value="1"/>
</dbReference>
<dbReference type="InterPro" id="IPR047589">
    <property type="entry name" value="DUF11_rpt"/>
</dbReference>
<protein>
    <recommendedName>
        <fullName evidence="3">DUF11 domain-containing protein</fullName>
    </recommendedName>
</protein>
<feature type="domain" description="DUF11" evidence="3">
    <location>
        <begin position="258"/>
        <end position="345"/>
    </location>
</feature>
<evidence type="ECO:0000256" key="2">
    <source>
        <dbReference type="SAM" id="Phobius"/>
    </source>
</evidence>
<name>A0ABY0FK49_9BACT</name>
<keyword evidence="5" id="KW-1185">Reference proteome</keyword>
<reference evidence="4 5" key="1">
    <citation type="journal article" date="2018" name="bioRxiv">
        <title>Evidence of independent acquisition and adaption of ultra-small bacteria to human hosts across the highly diverse yet reduced genomes of the phylum Saccharibacteria.</title>
        <authorList>
            <person name="McLean J.S."/>
            <person name="Bor B."/>
            <person name="To T.T."/>
            <person name="Liu Q."/>
            <person name="Kearns K.A."/>
            <person name="Solden L.M."/>
            <person name="Wrighton K.C."/>
            <person name="He X."/>
            <person name="Shi W."/>
        </authorList>
    </citation>
    <scope>NUCLEOTIDE SEQUENCE [LARGE SCALE GENOMIC DNA]</scope>
    <source>
        <strain evidence="4 5">TM7_KMM_G3_1_HOT_351</strain>
    </source>
</reference>
<dbReference type="InterPro" id="IPR001434">
    <property type="entry name" value="OmcB-like_DUF11"/>
</dbReference>
<dbReference type="EMBL" id="PRLL01000006">
    <property type="protein sequence ID" value="RYC73656.1"/>
    <property type="molecule type" value="Genomic_DNA"/>
</dbReference>
<evidence type="ECO:0000259" key="3">
    <source>
        <dbReference type="Pfam" id="PF01345"/>
    </source>
</evidence>
<dbReference type="Proteomes" id="UP001191004">
    <property type="component" value="Unassembled WGS sequence"/>
</dbReference>
<dbReference type="SUPFAM" id="SSF49401">
    <property type="entry name" value="Bacterial adhesins"/>
    <property type="match status" value="1"/>
</dbReference>
<sequence>MRTNTNTKTWDVLRHTAHRILPVVGLLSLGAAAVLPVGETHAFETWGPERPTYTWQKPADHATLNSITDDPVMGDERNFVRIRKAGTNDKFDDNVMAEPGAEYEVQVFFHNNAAANLNDATGRTFAKPIRVRMNEISASITKGQSAMIKGLITADNATPKEVWDTAYIQTNQTVSLRYVRGSARIHNGGKLNGSLIDDDALFGKYGGTFVGYDQWGYLPGCNEYSGNITFRIKVDKAGFDMNKSVSKDLANNYQNSIDAVPGETLDFKIHFRNTGTTVLRNVSVYDLLGKGMSFVPGTTRIFNAGHPNGTFEKDNLFKNGFNIGDYKGGTDATITYKVKIDDDEKMFPCGQTVTIENNSAAAIDVATIHDKVQVRVTRKCGDTPKNPTPKTPETPKELPRTGASEVVLGMVITAVLGIGIAYYLASMKQLNKLESAAKGKK</sequence>
<keyword evidence="2" id="KW-0472">Membrane</keyword>
<keyword evidence="2" id="KW-0812">Transmembrane</keyword>
<dbReference type="Pfam" id="PF01345">
    <property type="entry name" value="DUF11"/>
    <property type="match status" value="1"/>
</dbReference>